<evidence type="ECO:0000313" key="2">
    <source>
        <dbReference type="Proteomes" id="UP000602260"/>
    </source>
</evidence>
<dbReference type="InterPro" id="IPR014997">
    <property type="entry name" value="DUF1847"/>
</dbReference>
<dbReference type="Pfam" id="PF08901">
    <property type="entry name" value="DUF1847"/>
    <property type="match status" value="1"/>
</dbReference>
<proteinExistence type="predicted"/>
<accession>A0A8J6J5V7</accession>
<dbReference type="Proteomes" id="UP000602260">
    <property type="component" value="Unassembled WGS sequence"/>
</dbReference>
<dbReference type="EMBL" id="JACOPN010000007">
    <property type="protein sequence ID" value="MBC5717716.1"/>
    <property type="molecule type" value="Genomic_DNA"/>
</dbReference>
<evidence type="ECO:0000313" key="1">
    <source>
        <dbReference type="EMBL" id="MBC5717716.1"/>
    </source>
</evidence>
<name>A0A8J6J5V7_9FIRM</name>
<organism evidence="1 2">
    <name type="scientific">Flintibacter faecis</name>
    <dbReference type="NCBI Taxonomy" id="2763047"/>
    <lineage>
        <taxon>Bacteria</taxon>
        <taxon>Bacillati</taxon>
        <taxon>Bacillota</taxon>
        <taxon>Clostridia</taxon>
        <taxon>Eubacteriales</taxon>
        <taxon>Flintibacter</taxon>
    </lineage>
</organism>
<dbReference type="AlphaFoldDB" id="A0A8J6J5V7"/>
<reference evidence="1" key="1">
    <citation type="submission" date="2020-08" db="EMBL/GenBank/DDBJ databases">
        <title>Genome public.</title>
        <authorList>
            <person name="Liu C."/>
            <person name="Sun Q."/>
        </authorList>
    </citation>
    <scope>NUCLEOTIDE SEQUENCE</scope>
    <source>
        <strain evidence="1">BX5</strain>
    </source>
</reference>
<dbReference type="RefSeq" id="WP_186878905.1">
    <property type="nucleotide sequence ID" value="NZ_JACOPN010000007.1"/>
</dbReference>
<sequence>MFTCASCTIAACETGDKEKMPKNCPMRDNDFFDHILEEYAKPENHDFFLTSTAIEALGYCQWPRLREVAEFAHRMGYTRLGMGFCMGLHKEAAIVERILRKQGFQVVSVCCKTGGIPKREAGFTEETLSTPDHHVECTPFQKQLVEEPMCNPIAQAKLLNQAKTEFNICLGLCVGHDSLFYRHCEAPVTTLVAKDRVTGHNPVAAIYCADGYFSGRNSMDGEEK</sequence>
<protein>
    <submittedName>
        <fullName evidence="1">DUF1847 domain-containing protein</fullName>
    </submittedName>
</protein>
<keyword evidence="2" id="KW-1185">Reference proteome</keyword>
<gene>
    <name evidence="1" type="ORF">H8S55_10335</name>
</gene>
<comment type="caution">
    <text evidence="1">The sequence shown here is derived from an EMBL/GenBank/DDBJ whole genome shotgun (WGS) entry which is preliminary data.</text>
</comment>